<dbReference type="Proteomes" id="UP000515140">
    <property type="component" value="Unplaced"/>
</dbReference>
<evidence type="ECO:0000313" key="8">
    <source>
        <dbReference type="RefSeq" id="XP_020844193.1"/>
    </source>
</evidence>
<dbReference type="KEGG" id="pcw:110209825"/>
<evidence type="ECO:0000313" key="5">
    <source>
        <dbReference type="Proteomes" id="UP000515140"/>
    </source>
</evidence>
<keyword evidence="5" id="KW-1185">Reference proteome</keyword>
<dbReference type="RefSeq" id="XP_020844190.1">
    <property type="nucleotide sequence ID" value="XM_020988531.1"/>
</dbReference>
<dbReference type="GeneID" id="110209825"/>
<sequence length="218" mass="25326">MKLLFFSCLVALALAMPDALHLSADNENVIPLSEVSSSEESFHQLNRDRYPLEEYELDKSREDLKTSSSEESVTPSTEERVRREVGYTFIKEGSSASREQRKKDVNGRRLQDLRKLLQERAIHLRYLESLYHPIELIKPQEYRELFMEIGHPRNKSSRNSTTHMFQFPCHGFPLIQKKPLSLLSAVPHDLLSKGLLKQTLPILKRRRIKKSFPDLPLS</sequence>
<reference evidence="6 7" key="1">
    <citation type="submission" date="2025-04" db="UniProtKB">
        <authorList>
            <consortium name="RefSeq"/>
        </authorList>
    </citation>
    <scope>IDENTIFICATION</scope>
    <source>
        <tissue evidence="6 7">Spleen</tissue>
    </source>
</reference>
<dbReference type="InterPro" id="IPR031305">
    <property type="entry name" value="Casein_CS"/>
</dbReference>
<dbReference type="GO" id="GO:0005576">
    <property type="term" value="C:extracellular region"/>
    <property type="evidence" value="ECO:0007669"/>
    <property type="project" value="UniProtKB-ARBA"/>
</dbReference>
<evidence type="ECO:0000256" key="3">
    <source>
        <dbReference type="SAM" id="MobiDB-lite"/>
    </source>
</evidence>
<feature type="region of interest" description="Disordered" evidence="3">
    <location>
        <begin position="59"/>
        <end position="80"/>
    </location>
</feature>
<evidence type="ECO:0000256" key="4">
    <source>
        <dbReference type="SAM" id="SignalP"/>
    </source>
</evidence>
<evidence type="ECO:0000313" key="7">
    <source>
        <dbReference type="RefSeq" id="XP_020844192.1"/>
    </source>
</evidence>
<evidence type="ECO:0000256" key="1">
    <source>
        <dbReference type="ARBA" id="ARBA00022729"/>
    </source>
</evidence>
<keyword evidence="1 4" id="KW-0732">Signal</keyword>
<dbReference type="PROSITE" id="PS00306">
    <property type="entry name" value="CASEIN_ALPHA_BETA"/>
    <property type="match status" value="1"/>
</dbReference>
<accession>A0A6P5KFA3</accession>
<evidence type="ECO:0000256" key="2">
    <source>
        <dbReference type="ARBA" id="ARBA00022743"/>
    </source>
</evidence>
<feature type="chain" id="PRO_5044648331" evidence="4">
    <location>
        <begin position="16"/>
        <end position="218"/>
    </location>
</feature>
<evidence type="ECO:0000313" key="6">
    <source>
        <dbReference type="RefSeq" id="XP_020844190.1"/>
    </source>
</evidence>
<feature type="signal peptide" evidence="4">
    <location>
        <begin position="1"/>
        <end position="15"/>
    </location>
</feature>
<keyword evidence="2" id="KW-0494">Milk protein</keyword>
<dbReference type="RefSeq" id="XP_020844192.1">
    <property type="nucleotide sequence ID" value="XM_020988533.1"/>
</dbReference>
<dbReference type="AlphaFoldDB" id="A0A6P5KFA3"/>
<gene>
    <name evidence="6 7 8" type="primary">LOC110209825</name>
</gene>
<feature type="compositionally biased region" description="Low complexity" evidence="3">
    <location>
        <begin position="66"/>
        <end position="76"/>
    </location>
</feature>
<dbReference type="RefSeq" id="XP_020844193.1">
    <property type="nucleotide sequence ID" value="XM_020988534.1"/>
</dbReference>
<organism evidence="5 8">
    <name type="scientific">Phascolarctos cinereus</name>
    <name type="common">Koala</name>
    <dbReference type="NCBI Taxonomy" id="38626"/>
    <lineage>
        <taxon>Eukaryota</taxon>
        <taxon>Metazoa</taxon>
        <taxon>Chordata</taxon>
        <taxon>Craniata</taxon>
        <taxon>Vertebrata</taxon>
        <taxon>Euteleostomi</taxon>
        <taxon>Mammalia</taxon>
        <taxon>Metatheria</taxon>
        <taxon>Diprotodontia</taxon>
        <taxon>Phascolarctidae</taxon>
        <taxon>Phascolarctos</taxon>
    </lineage>
</organism>
<proteinExistence type="predicted"/>
<protein>
    <submittedName>
        <fullName evidence="6 7">Alpha-S1-casein-like isoform X1</fullName>
    </submittedName>
</protein>
<name>A0A6P5KFA3_PHACI</name>